<dbReference type="Pfam" id="PF13609">
    <property type="entry name" value="Porin_4"/>
    <property type="match status" value="1"/>
</dbReference>
<evidence type="ECO:0000259" key="2">
    <source>
        <dbReference type="Pfam" id="PF13609"/>
    </source>
</evidence>
<evidence type="ECO:0000313" key="4">
    <source>
        <dbReference type="Proteomes" id="UP001548590"/>
    </source>
</evidence>
<feature type="domain" description="Porin" evidence="2">
    <location>
        <begin position="7"/>
        <end position="340"/>
    </location>
</feature>
<evidence type="ECO:0000256" key="1">
    <source>
        <dbReference type="SAM" id="SignalP"/>
    </source>
</evidence>
<feature type="chain" id="PRO_5046318102" evidence="1">
    <location>
        <begin position="21"/>
        <end position="376"/>
    </location>
</feature>
<gene>
    <name evidence="3" type="ORF">ABVT11_14395</name>
</gene>
<reference evidence="3 4" key="1">
    <citation type="submission" date="2024-07" db="EMBL/GenBank/DDBJ databases">
        <title>Uliginosibacterium paludis KCTC:42655.</title>
        <authorList>
            <person name="Kim M.K."/>
        </authorList>
    </citation>
    <scope>NUCLEOTIDE SEQUENCE [LARGE SCALE GENOMIC DNA]</scope>
    <source>
        <strain evidence="3 4">KCTC 42655</strain>
    </source>
</reference>
<name>A0ABV2CSX3_9RHOO</name>
<dbReference type="InterPro" id="IPR023614">
    <property type="entry name" value="Porin_dom_sf"/>
</dbReference>
<dbReference type="EMBL" id="JBEWLZ010000008">
    <property type="protein sequence ID" value="MET1491025.1"/>
    <property type="molecule type" value="Genomic_DNA"/>
</dbReference>
<protein>
    <submittedName>
        <fullName evidence="3">Porin</fullName>
    </submittedName>
</protein>
<comment type="caution">
    <text evidence="3">The sequence shown here is derived from an EMBL/GenBank/DDBJ whole genome shotgun (WGS) entry which is preliminary data.</text>
</comment>
<evidence type="ECO:0000313" key="3">
    <source>
        <dbReference type="EMBL" id="MET1491025.1"/>
    </source>
</evidence>
<dbReference type="RefSeq" id="WP_345930047.1">
    <property type="nucleotide sequence ID" value="NZ_JBDIVF010000014.1"/>
</dbReference>
<keyword evidence="1" id="KW-0732">Signal</keyword>
<accession>A0ABV2CSX3</accession>
<feature type="signal peptide" evidence="1">
    <location>
        <begin position="1"/>
        <end position="20"/>
    </location>
</feature>
<organism evidence="3 4">
    <name type="scientific">Uliginosibacterium paludis</name>
    <dbReference type="NCBI Taxonomy" id="1615952"/>
    <lineage>
        <taxon>Bacteria</taxon>
        <taxon>Pseudomonadati</taxon>
        <taxon>Pseudomonadota</taxon>
        <taxon>Betaproteobacteria</taxon>
        <taxon>Rhodocyclales</taxon>
        <taxon>Zoogloeaceae</taxon>
        <taxon>Uliginosibacterium</taxon>
    </lineage>
</organism>
<dbReference type="InterPro" id="IPR033900">
    <property type="entry name" value="Gram_neg_porin_domain"/>
</dbReference>
<sequence length="376" mass="39930">MQKKLIALAVTGLMSGAAFAQTSVTLGGKFDACYAFTRTAKNVTTEAQTDGCNSTSRVSIGARENIAKGYDIRVDYDIRFGNVHEGKSGLASNDKKAMAFSTPFGTLQWGTANLMSNDYKLAEKPYMVTPKDTELVKFGVSQLRESSLTSNNTSYWSPVVKVGPYEGLVKASFAFGDGQKTGANDAAGTNAGNVVVLGHEGELFDGVADYGIDVTKVGARSSEGGANNGSHVFNHYYVNVRPLPGNKNLKLTAQYNTYKGWEGSGGAASGTGMTSYEDKNTNFVVSYNFNGKAEVGLGVSHTNGVGTTRFAGRGIMLGGSYFLSKSVQVYAGLAKNSYKDGGGYKGWRYDGTGALNSATRTFENGRTVKVGIMKEF</sequence>
<dbReference type="Proteomes" id="UP001548590">
    <property type="component" value="Unassembled WGS sequence"/>
</dbReference>
<dbReference type="SUPFAM" id="SSF56935">
    <property type="entry name" value="Porins"/>
    <property type="match status" value="1"/>
</dbReference>
<proteinExistence type="predicted"/>
<keyword evidence="4" id="KW-1185">Reference proteome</keyword>
<dbReference type="Gene3D" id="2.40.160.10">
    <property type="entry name" value="Porin"/>
    <property type="match status" value="1"/>
</dbReference>